<evidence type="ECO:0000313" key="5">
    <source>
        <dbReference type="Proteomes" id="UP000578688"/>
    </source>
</evidence>
<dbReference type="InterPro" id="IPR000182">
    <property type="entry name" value="GNAT_dom"/>
</dbReference>
<dbReference type="PROSITE" id="PS51186">
    <property type="entry name" value="GNAT"/>
    <property type="match status" value="1"/>
</dbReference>
<evidence type="ECO:0000256" key="2">
    <source>
        <dbReference type="ARBA" id="ARBA00023315"/>
    </source>
</evidence>
<dbReference type="SUPFAM" id="SSF55729">
    <property type="entry name" value="Acyl-CoA N-acyltransferases (Nat)"/>
    <property type="match status" value="1"/>
</dbReference>
<evidence type="ECO:0000313" key="4">
    <source>
        <dbReference type="EMBL" id="NYH74669.1"/>
    </source>
</evidence>
<dbReference type="RefSeq" id="WP_257026926.1">
    <property type="nucleotide sequence ID" value="NZ_JACBYV010000001.1"/>
</dbReference>
<sequence>MRMLSDGCRVRPATVADVPLLLELMRALAVFEGYIDEFRVDEPALLARAFGANPQCQVFVAEQQGQLLGYAVVLEIAFTFDLRPTLLLKELYVAEGRRGSGLGEALLQQVARFALSIDAGRLKWDVLTGNARAEAFYQRLGGIPERKWMGYRMDVPELEQLALASDA</sequence>
<keyword evidence="5" id="KW-1185">Reference proteome</keyword>
<keyword evidence="2" id="KW-0012">Acyltransferase</keyword>
<dbReference type="EMBL" id="JACBYV010000001">
    <property type="protein sequence ID" value="NYH74669.1"/>
    <property type="molecule type" value="Genomic_DNA"/>
</dbReference>
<reference evidence="4 5" key="1">
    <citation type="submission" date="2020-07" db="EMBL/GenBank/DDBJ databases">
        <title>Genomic analyses of the natural microbiome of Caenorhabditis elegans.</title>
        <authorList>
            <person name="Samuel B."/>
        </authorList>
    </citation>
    <scope>NUCLEOTIDE SEQUENCE [LARGE SCALE GENOMIC DNA]</scope>
    <source>
        <strain evidence="4 5">BIGb0408</strain>
    </source>
</reference>
<dbReference type="Gene3D" id="3.40.630.30">
    <property type="match status" value="1"/>
</dbReference>
<evidence type="ECO:0000256" key="1">
    <source>
        <dbReference type="ARBA" id="ARBA00022679"/>
    </source>
</evidence>
<dbReference type="GO" id="GO:0008080">
    <property type="term" value="F:N-acetyltransferase activity"/>
    <property type="evidence" value="ECO:0007669"/>
    <property type="project" value="UniProtKB-ARBA"/>
</dbReference>
<feature type="domain" description="N-acetyltransferase" evidence="3">
    <location>
        <begin position="8"/>
        <end position="164"/>
    </location>
</feature>
<dbReference type="Proteomes" id="UP000578688">
    <property type="component" value="Unassembled WGS sequence"/>
</dbReference>
<comment type="caution">
    <text evidence="4">The sequence shown here is derived from an EMBL/GenBank/DDBJ whole genome shotgun (WGS) entry which is preliminary data.</text>
</comment>
<dbReference type="InterPro" id="IPR016181">
    <property type="entry name" value="Acyl_CoA_acyltransferase"/>
</dbReference>
<keyword evidence="1 4" id="KW-0808">Transferase</keyword>
<dbReference type="InterPro" id="IPR051016">
    <property type="entry name" value="Diverse_Substrate_AcTransf"/>
</dbReference>
<gene>
    <name evidence="4" type="ORF">FHR27_003279</name>
</gene>
<protein>
    <submittedName>
        <fullName evidence="4">GNAT superfamily N-acetyltransferase</fullName>
    </submittedName>
</protein>
<dbReference type="CDD" id="cd04301">
    <property type="entry name" value="NAT_SF"/>
    <property type="match status" value="1"/>
</dbReference>
<proteinExistence type="predicted"/>
<organism evidence="4 5">
    <name type="scientific">Phytopseudomonas flavescens</name>
    <dbReference type="NCBI Taxonomy" id="29435"/>
    <lineage>
        <taxon>Bacteria</taxon>
        <taxon>Pseudomonadati</taxon>
        <taxon>Pseudomonadota</taxon>
        <taxon>Gammaproteobacteria</taxon>
        <taxon>Pseudomonadales</taxon>
        <taxon>Pseudomonadaceae</taxon>
        <taxon>Phytopseudomonas</taxon>
    </lineage>
</organism>
<dbReference type="AlphaFoldDB" id="A0A7Y9XR11"/>
<dbReference type="Pfam" id="PF00583">
    <property type="entry name" value="Acetyltransf_1"/>
    <property type="match status" value="1"/>
</dbReference>
<accession>A0A7Y9XR11</accession>
<name>A0A7Y9XR11_9GAMM</name>
<evidence type="ECO:0000259" key="3">
    <source>
        <dbReference type="PROSITE" id="PS51186"/>
    </source>
</evidence>
<dbReference type="PANTHER" id="PTHR10545:SF29">
    <property type="entry name" value="GH14572P-RELATED"/>
    <property type="match status" value="1"/>
</dbReference>
<dbReference type="PANTHER" id="PTHR10545">
    <property type="entry name" value="DIAMINE N-ACETYLTRANSFERASE"/>
    <property type="match status" value="1"/>
</dbReference>